<feature type="compositionally biased region" description="Acidic residues" evidence="7">
    <location>
        <begin position="453"/>
        <end position="464"/>
    </location>
</feature>
<dbReference type="GO" id="GO:1990481">
    <property type="term" value="P:mRNA pseudouridine synthesis"/>
    <property type="evidence" value="ECO:0007669"/>
    <property type="project" value="TreeGrafter"/>
</dbReference>
<dbReference type="SUPFAM" id="SSF55120">
    <property type="entry name" value="Pseudouridine synthase"/>
    <property type="match status" value="1"/>
</dbReference>
<dbReference type="Pfam" id="PF01472">
    <property type="entry name" value="PUA"/>
    <property type="match status" value="1"/>
</dbReference>
<dbReference type="SMART" id="SM01136">
    <property type="entry name" value="DKCLD"/>
    <property type="match status" value="1"/>
</dbReference>
<proteinExistence type="inferred from homology"/>
<dbReference type="GO" id="GO:0003723">
    <property type="term" value="F:RNA binding"/>
    <property type="evidence" value="ECO:0007669"/>
    <property type="project" value="InterPro"/>
</dbReference>
<evidence type="ECO:0000256" key="1">
    <source>
        <dbReference type="ARBA" id="ARBA00001896"/>
    </source>
</evidence>
<evidence type="ECO:0000256" key="7">
    <source>
        <dbReference type="SAM" id="MobiDB-lite"/>
    </source>
</evidence>
<dbReference type="GO" id="GO:0000495">
    <property type="term" value="P:box H/ACA sno(s)RNA 3'-end processing"/>
    <property type="evidence" value="ECO:0007669"/>
    <property type="project" value="TreeGrafter"/>
</dbReference>
<dbReference type="GeneTree" id="ENSGT00510000047092"/>
<evidence type="ECO:0000313" key="10">
    <source>
        <dbReference type="Ensembl" id="ENSDCDP00010028124.1"/>
    </source>
</evidence>
<dbReference type="CDD" id="cd21148">
    <property type="entry name" value="PUA_Cbf5"/>
    <property type="match status" value="1"/>
</dbReference>
<evidence type="ECO:0000256" key="6">
    <source>
        <dbReference type="ARBA" id="ARBA00044548"/>
    </source>
</evidence>
<dbReference type="Ensembl" id="ENSDCDT00010034758.1">
    <property type="protein sequence ID" value="ENSDCDP00010028124.1"/>
    <property type="gene ID" value="ENSDCDG00010017513.1"/>
</dbReference>
<keyword evidence="4" id="KW-0413">Isomerase</keyword>
<dbReference type="Proteomes" id="UP000694580">
    <property type="component" value="Unplaced"/>
</dbReference>
<accession>A0AAY4C5I5</accession>
<dbReference type="AlphaFoldDB" id="A0AAY4C5I5"/>
<dbReference type="GO" id="GO:0031429">
    <property type="term" value="C:box H/ACA snoRNP complex"/>
    <property type="evidence" value="ECO:0007669"/>
    <property type="project" value="TreeGrafter"/>
</dbReference>
<evidence type="ECO:0000256" key="2">
    <source>
        <dbReference type="ARBA" id="ARBA00004408"/>
    </source>
</evidence>
<dbReference type="GO" id="GO:0015030">
    <property type="term" value="C:Cajal body"/>
    <property type="evidence" value="ECO:0007669"/>
    <property type="project" value="UniProtKB-SubCell"/>
</dbReference>
<reference evidence="10" key="2">
    <citation type="submission" date="2025-09" db="UniProtKB">
        <authorList>
            <consortium name="Ensembl"/>
        </authorList>
    </citation>
    <scope>IDENTIFICATION</scope>
</reference>
<dbReference type="GO" id="GO:0009982">
    <property type="term" value="F:pseudouridine synthase activity"/>
    <property type="evidence" value="ECO:0007669"/>
    <property type="project" value="InterPro"/>
</dbReference>
<organism evidence="10 11">
    <name type="scientific">Denticeps clupeoides</name>
    <name type="common">denticle herring</name>
    <dbReference type="NCBI Taxonomy" id="299321"/>
    <lineage>
        <taxon>Eukaryota</taxon>
        <taxon>Metazoa</taxon>
        <taxon>Chordata</taxon>
        <taxon>Craniata</taxon>
        <taxon>Vertebrata</taxon>
        <taxon>Euteleostomi</taxon>
        <taxon>Actinopterygii</taxon>
        <taxon>Neopterygii</taxon>
        <taxon>Teleostei</taxon>
        <taxon>Clupei</taxon>
        <taxon>Clupeiformes</taxon>
        <taxon>Denticipitoidei</taxon>
        <taxon>Denticipitidae</taxon>
        <taxon>Denticeps</taxon>
    </lineage>
</organism>
<keyword evidence="11" id="KW-1185">Reference proteome</keyword>
<dbReference type="Pfam" id="PF01509">
    <property type="entry name" value="TruB_N"/>
    <property type="match status" value="1"/>
</dbReference>
<dbReference type="Pfam" id="PF08068">
    <property type="entry name" value="DKCLD"/>
    <property type="match status" value="1"/>
</dbReference>
<dbReference type="PANTHER" id="PTHR23127">
    <property type="entry name" value="CENTROMERE/MICROTUBULE BINDING PROTEIN CBF5"/>
    <property type="match status" value="1"/>
</dbReference>
<dbReference type="InterPro" id="IPR020103">
    <property type="entry name" value="PsdUridine_synth_cat_dom_sf"/>
</dbReference>
<evidence type="ECO:0000259" key="9">
    <source>
        <dbReference type="SMART" id="SM01136"/>
    </source>
</evidence>
<dbReference type="NCBIfam" id="TIGR00425">
    <property type="entry name" value="CBF5"/>
    <property type="match status" value="1"/>
</dbReference>
<feature type="domain" description="Dyskerin-like" evidence="9">
    <location>
        <begin position="31"/>
        <end position="86"/>
    </location>
</feature>
<comment type="subcellular location">
    <subcellularLocation>
        <location evidence="2">Nucleus</location>
        <location evidence="2">Cajal body</location>
    </subcellularLocation>
</comment>
<dbReference type="InterPro" id="IPR012960">
    <property type="entry name" value="Dyskerin-like"/>
</dbReference>
<dbReference type="InterPro" id="IPR004521">
    <property type="entry name" value="Uncharacterised_CHP00451"/>
</dbReference>
<dbReference type="CDD" id="cd02572">
    <property type="entry name" value="PseudoU_synth_hDyskerin"/>
    <property type="match status" value="1"/>
</dbReference>
<dbReference type="NCBIfam" id="NF003280">
    <property type="entry name" value="PRK04270.1"/>
    <property type="match status" value="1"/>
</dbReference>
<dbReference type="Gene3D" id="2.30.130.10">
    <property type="entry name" value="PUA domain"/>
    <property type="match status" value="1"/>
</dbReference>
<name>A0AAY4C5I5_9TELE</name>
<comment type="similarity">
    <text evidence="3">Belongs to the pseudouridine synthase TruB family.</text>
</comment>
<dbReference type="GO" id="GO:0031120">
    <property type="term" value="P:snRNA pseudouridine synthesis"/>
    <property type="evidence" value="ECO:0007669"/>
    <property type="project" value="TreeGrafter"/>
</dbReference>
<feature type="region of interest" description="Disordered" evidence="7">
    <location>
        <begin position="408"/>
        <end position="469"/>
    </location>
</feature>
<dbReference type="InterPro" id="IPR004802">
    <property type="entry name" value="tRNA_PsdUridine_synth_B_fam"/>
</dbReference>
<evidence type="ECO:0000256" key="5">
    <source>
        <dbReference type="ARBA" id="ARBA00044522"/>
    </source>
</evidence>
<dbReference type="FunFam" id="3.30.2350.10:FF:000001">
    <property type="entry name" value="H/ACA ribonucleoprotein complex subunit CBF5"/>
    <property type="match status" value="1"/>
</dbReference>
<dbReference type="PROSITE" id="PS50890">
    <property type="entry name" value="PUA"/>
    <property type="match status" value="1"/>
</dbReference>
<reference evidence="10" key="1">
    <citation type="submission" date="2025-08" db="UniProtKB">
        <authorList>
            <consortium name="Ensembl"/>
        </authorList>
    </citation>
    <scope>IDENTIFICATION</scope>
</reference>
<dbReference type="Pfam" id="PF16198">
    <property type="entry name" value="TruB_C_2"/>
    <property type="match status" value="1"/>
</dbReference>
<sequence>AGSEMGWSEERCGREDERNLLTTCLFSALEGLQVVPLNFDKLNVRTAHYTPLPSGSNPLKRSIHDYVRSGFINLDKPANPSSHEVVAWIKRILRVEKTGHSGTLDPKVTGCLIVCVDRATRLVKSQQSAGKEYVGIVRLHNALESEHQLARALECLTGALFQRPPLIAAVKRQLRVRTIYESKLIEFDPERRLGIFWVSCEAGTYIRTLCVHLGLLLGVGGQMQELRRVRSGVLGEKDNMVTMHDVLDAQWQFDHNKDESYLRRVIYPLEKLLISHKRVVMKDSAVNAICYGAKIMLPGVLRYEDGIEMNQDIVVITTKGEAICTAVALMTTAVISTCDHGVVAKIKRVIMERDTYPRKWGLGPKASQKKMMIQKGLLDKHGKPNGSTPSDWKQSYVDYRWVEVAAPRGARKREESGSDAEGGAMASATPKSEEELKKEKKRKKKEKLKLAAEEEEEAPAEEADPQVRVGQEGAVVVFCSPFLTTPFAG</sequence>
<evidence type="ECO:0000259" key="8">
    <source>
        <dbReference type="SMART" id="SM00359"/>
    </source>
</evidence>
<comment type="catalytic activity">
    <reaction evidence="1">
        <text>uridine in 5S rRNA = pseudouridine in 5S rRNA</text>
        <dbReference type="Rhea" id="RHEA:47036"/>
        <dbReference type="Rhea" id="RHEA-COMP:11730"/>
        <dbReference type="Rhea" id="RHEA-COMP:11731"/>
        <dbReference type="ChEBI" id="CHEBI:65314"/>
        <dbReference type="ChEBI" id="CHEBI:65315"/>
    </reaction>
</comment>
<dbReference type="Gene3D" id="3.30.2350.10">
    <property type="entry name" value="Pseudouridine synthase"/>
    <property type="match status" value="1"/>
</dbReference>
<feature type="domain" description="PUA" evidence="8">
    <location>
        <begin position="277"/>
        <end position="351"/>
    </location>
</feature>
<dbReference type="InterPro" id="IPR032819">
    <property type="entry name" value="TruB_C"/>
</dbReference>
<dbReference type="NCBIfam" id="TIGR00451">
    <property type="entry name" value="unchar_dom_2"/>
    <property type="match status" value="1"/>
</dbReference>
<dbReference type="InterPro" id="IPR002501">
    <property type="entry name" value="PsdUridine_synth_N"/>
</dbReference>
<dbReference type="InterPro" id="IPR015947">
    <property type="entry name" value="PUA-like_sf"/>
</dbReference>
<dbReference type="InterPro" id="IPR002478">
    <property type="entry name" value="PUA"/>
</dbReference>
<dbReference type="SMART" id="SM00359">
    <property type="entry name" value="PUA"/>
    <property type="match status" value="1"/>
</dbReference>
<evidence type="ECO:0000313" key="11">
    <source>
        <dbReference type="Proteomes" id="UP000694580"/>
    </source>
</evidence>
<gene>
    <name evidence="10" type="primary">DKC1</name>
</gene>
<evidence type="ECO:0000256" key="3">
    <source>
        <dbReference type="ARBA" id="ARBA00008999"/>
    </source>
</evidence>
<dbReference type="SMR" id="A0AAY4C5I5"/>
<evidence type="ECO:0000256" key="4">
    <source>
        <dbReference type="ARBA" id="ARBA00023235"/>
    </source>
</evidence>
<dbReference type="SUPFAM" id="SSF88697">
    <property type="entry name" value="PUA domain-like"/>
    <property type="match status" value="1"/>
</dbReference>
<dbReference type="PANTHER" id="PTHR23127:SF0">
    <property type="entry name" value="H_ACA RIBONUCLEOPROTEIN COMPLEX SUBUNIT DKC1"/>
    <property type="match status" value="1"/>
</dbReference>
<dbReference type="GO" id="GO:0031118">
    <property type="term" value="P:rRNA pseudouridine synthesis"/>
    <property type="evidence" value="ECO:0007669"/>
    <property type="project" value="TreeGrafter"/>
</dbReference>
<dbReference type="InterPro" id="IPR036974">
    <property type="entry name" value="PUA_sf"/>
</dbReference>
<protein>
    <recommendedName>
        <fullName evidence="5">H/ACA ribonucleoprotein complex subunit DKC1</fullName>
    </recommendedName>
    <alternativeName>
        <fullName evidence="6">Dyskerin</fullName>
    </alternativeName>
</protein>